<dbReference type="Gene3D" id="1.10.3450.10">
    <property type="entry name" value="TTHA0068-like"/>
    <property type="match status" value="1"/>
</dbReference>
<dbReference type="RefSeq" id="WP_003355213.1">
    <property type="nucleotide sequence ID" value="NZ_JH414764.1"/>
</dbReference>
<dbReference type="InterPro" id="IPR005500">
    <property type="entry name" value="DUF309"/>
</dbReference>
<dbReference type="EMBL" id="ACWF01000154">
    <property type="protein sequence ID" value="EHL73921.1"/>
    <property type="molecule type" value="Genomic_DNA"/>
</dbReference>
<dbReference type="PANTHER" id="PTHR34796">
    <property type="entry name" value="EXPRESSED PROTEIN"/>
    <property type="match status" value="1"/>
</dbReference>
<gene>
    <name evidence="1" type="ORF">HMPREF1015_00145</name>
</gene>
<evidence type="ECO:0008006" key="3">
    <source>
        <dbReference type="Google" id="ProtNLM"/>
    </source>
</evidence>
<sequence length="180" mass="21651">MTYPVSYLLYLAHFHLDHDYFECHEILEEYWKNETQQKRDSVWVLLIQIAVSCYHHRRGNFKGAGKLLSKVQTQLKKNRKELFQLGIDPDRLSYLLLSRYQDILNQKEFRPFALPLNNPNVKNQYMQLARQFSISNWSDIRNRKYIVNRHSLRDRSSIIENRLKSLEKRHNSGAPAWKKC</sequence>
<dbReference type="Proteomes" id="UP000011747">
    <property type="component" value="Unassembled WGS sequence"/>
</dbReference>
<organism evidence="1 2">
    <name type="scientific">Bacillus smithii 7_3_47FAA</name>
    <dbReference type="NCBI Taxonomy" id="665952"/>
    <lineage>
        <taxon>Bacteria</taxon>
        <taxon>Bacillati</taxon>
        <taxon>Bacillota</taxon>
        <taxon>Bacilli</taxon>
        <taxon>Bacillales</taxon>
        <taxon>Bacillaceae</taxon>
        <taxon>Bacillus</taxon>
    </lineage>
</organism>
<dbReference type="InterPro" id="IPR023203">
    <property type="entry name" value="TTHA0068_sf"/>
</dbReference>
<evidence type="ECO:0000313" key="1">
    <source>
        <dbReference type="EMBL" id="EHL73921.1"/>
    </source>
</evidence>
<dbReference type="Pfam" id="PF03745">
    <property type="entry name" value="DUF309"/>
    <property type="match status" value="1"/>
</dbReference>
<proteinExistence type="predicted"/>
<reference evidence="1 2" key="1">
    <citation type="submission" date="2011-09" db="EMBL/GenBank/DDBJ databases">
        <title>The Genome Sequence of Bacillus smithii 7_3_47FAA.</title>
        <authorList>
            <consortium name="The Broad Institute Genome Sequencing Platform"/>
            <person name="Earl A."/>
            <person name="Ward D."/>
            <person name="Feldgarden M."/>
            <person name="Gevers D."/>
            <person name="Daigneault M."/>
            <person name="Strauss J."/>
            <person name="Allen-Vercoe E."/>
            <person name="Young S.K."/>
            <person name="Zeng Q."/>
            <person name="Gargeya S."/>
            <person name="Fitzgerald M."/>
            <person name="Haas B."/>
            <person name="Abouelleil A."/>
            <person name="Alvarado L."/>
            <person name="Arachchi H.M."/>
            <person name="Berlin A."/>
            <person name="Brown A."/>
            <person name="Chapman S.B."/>
            <person name="Chen Z."/>
            <person name="Dunbar C."/>
            <person name="Freedman E."/>
            <person name="Gearin G."/>
            <person name="Goldberg J."/>
            <person name="Griggs A."/>
            <person name="Gujja S."/>
            <person name="Heiman D."/>
            <person name="Howarth C."/>
            <person name="Larson L."/>
            <person name="Lui A."/>
            <person name="MacDonald P.J.P."/>
            <person name="Montmayeur A."/>
            <person name="Murphy C."/>
            <person name="Neiman D."/>
            <person name="Pearson M."/>
            <person name="Priest M."/>
            <person name="Roberts A."/>
            <person name="Saif S."/>
            <person name="Shea T."/>
            <person name="Shenoy N."/>
            <person name="Sisk P."/>
            <person name="Stolte C."/>
            <person name="Sykes S."/>
            <person name="Wortman J."/>
            <person name="Nusbaum C."/>
            <person name="Birren B."/>
        </authorList>
    </citation>
    <scope>NUCLEOTIDE SEQUENCE [LARGE SCALE GENOMIC DNA]</scope>
    <source>
        <strain evidence="1 2">7_3_47FAA</strain>
    </source>
</reference>
<comment type="caution">
    <text evidence="1">The sequence shown here is derived from an EMBL/GenBank/DDBJ whole genome shotgun (WGS) entry which is preliminary data.</text>
</comment>
<accession>G9QPC8</accession>
<dbReference type="AlphaFoldDB" id="G9QPC8"/>
<evidence type="ECO:0000313" key="2">
    <source>
        <dbReference type="Proteomes" id="UP000011747"/>
    </source>
</evidence>
<dbReference type="SUPFAM" id="SSF140663">
    <property type="entry name" value="TTHA0068-like"/>
    <property type="match status" value="1"/>
</dbReference>
<protein>
    <recommendedName>
        <fullName evidence="3">DUF309 domain-containing protein</fullName>
    </recommendedName>
</protein>
<keyword evidence="2" id="KW-1185">Reference proteome</keyword>
<dbReference type="PANTHER" id="PTHR34796:SF1">
    <property type="entry name" value="EXPRESSED PROTEIN"/>
    <property type="match status" value="1"/>
</dbReference>
<dbReference type="HOGENOM" id="CLU_133698_1_0_9"/>
<dbReference type="PATRIC" id="fig|665952.3.peg.3019"/>
<name>G9QPC8_9BACI</name>